<dbReference type="FunFam" id="3.30.590.10:FF:000005">
    <property type="entry name" value="Probable glutamine synthetase"/>
    <property type="match status" value="1"/>
</dbReference>
<name>A0A0M8MR10_ESCWE</name>
<evidence type="ECO:0000259" key="8">
    <source>
        <dbReference type="PROSITE" id="PS51987"/>
    </source>
</evidence>
<dbReference type="InterPro" id="IPR036651">
    <property type="entry name" value="Gln_synt_N_sf"/>
</dbReference>
<comment type="caution">
    <text evidence="9">The sequence shown here is derived from an EMBL/GenBank/DDBJ whole genome shotgun (WGS) entry which is preliminary data.</text>
</comment>
<evidence type="ECO:0000256" key="1">
    <source>
        <dbReference type="ARBA" id="ARBA00009897"/>
    </source>
</evidence>
<dbReference type="OrthoDB" id="77835at2759"/>
<evidence type="ECO:0000313" key="10">
    <source>
        <dbReference type="Proteomes" id="UP000053831"/>
    </source>
</evidence>
<dbReference type="GO" id="GO:0004356">
    <property type="term" value="F:glutamine synthetase activity"/>
    <property type="evidence" value="ECO:0007669"/>
    <property type="project" value="InterPro"/>
</dbReference>
<dbReference type="SUPFAM" id="SSF54368">
    <property type="entry name" value="Glutamine synthetase, N-terminal domain"/>
    <property type="match status" value="1"/>
</dbReference>
<dbReference type="GO" id="GO:0005524">
    <property type="term" value="F:ATP binding"/>
    <property type="evidence" value="ECO:0007669"/>
    <property type="project" value="UniProtKB-KW"/>
</dbReference>
<gene>
    <name evidence="9" type="ORF">ESCO_004932</name>
</gene>
<feature type="domain" description="GS catalytic" evidence="8">
    <location>
        <begin position="115"/>
        <end position="471"/>
    </location>
</feature>
<dbReference type="FunFam" id="3.10.20.70:FF:000013">
    <property type="entry name" value="Glutamine synthetase bacteria"/>
    <property type="match status" value="1"/>
</dbReference>
<dbReference type="PANTHER" id="PTHR43785:SF12">
    <property type="entry name" value="TYPE-1 GLUTAMINE SYNTHETASE 2"/>
    <property type="match status" value="1"/>
</dbReference>
<accession>A0A0M8MR10</accession>
<evidence type="ECO:0000256" key="6">
    <source>
        <dbReference type="PROSITE-ProRule" id="PRU01331"/>
    </source>
</evidence>
<dbReference type="Proteomes" id="UP000053831">
    <property type="component" value="Unassembled WGS sequence"/>
</dbReference>
<proteinExistence type="inferred from homology"/>
<dbReference type="Pfam" id="PF00120">
    <property type="entry name" value="Gln-synt_C"/>
    <property type="match status" value="1"/>
</dbReference>
<dbReference type="EMBL" id="LGSR01000029">
    <property type="protein sequence ID" value="KOS16608.1"/>
    <property type="molecule type" value="Genomic_DNA"/>
</dbReference>
<evidence type="ECO:0000256" key="2">
    <source>
        <dbReference type="ARBA" id="ARBA00021364"/>
    </source>
</evidence>
<evidence type="ECO:0000256" key="4">
    <source>
        <dbReference type="ARBA" id="ARBA00022741"/>
    </source>
</evidence>
<evidence type="ECO:0000256" key="7">
    <source>
        <dbReference type="RuleBase" id="RU000384"/>
    </source>
</evidence>
<dbReference type="InterPro" id="IPR008146">
    <property type="entry name" value="Gln_synth_cat_dom"/>
</dbReference>
<dbReference type="SUPFAM" id="SSF55931">
    <property type="entry name" value="Glutamine synthetase/guanido kinase"/>
    <property type="match status" value="1"/>
</dbReference>
<dbReference type="GO" id="GO:0006576">
    <property type="term" value="P:biogenic amine metabolic process"/>
    <property type="evidence" value="ECO:0007669"/>
    <property type="project" value="UniProtKB-ARBA"/>
</dbReference>
<protein>
    <recommendedName>
        <fullName evidence="2">Glutamine synthetase</fullName>
    </recommendedName>
</protein>
<keyword evidence="5" id="KW-0067">ATP-binding</keyword>
<dbReference type="STRING" id="150374.A0A0M8MR10"/>
<evidence type="ECO:0000256" key="3">
    <source>
        <dbReference type="ARBA" id="ARBA00022598"/>
    </source>
</evidence>
<comment type="similarity">
    <text evidence="1 6 7">Belongs to the glutamine synthetase family.</text>
</comment>
<dbReference type="InterPro" id="IPR014746">
    <property type="entry name" value="Gln_synth/guanido_kin_cat_dom"/>
</dbReference>
<keyword evidence="10" id="KW-1185">Reference proteome</keyword>
<keyword evidence="3" id="KW-0436">Ligase</keyword>
<organism evidence="9 10">
    <name type="scientific">Escovopsis weberi</name>
    <dbReference type="NCBI Taxonomy" id="150374"/>
    <lineage>
        <taxon>Eukaryota</taxon>
        <taxon>Fungi</taxon>
        <taxon>Dikarya</taxon>
        <taxon>Ascomycota</taxon>
        <taxon>Pezizomycotina</taxon>
        <taxon>Sordariomycetes</taxon>
        <taxon>Hypocreomycetidae</taxon>
        <taxon>Hypocreales</taxon>
        <taxon>Hypocreaceae</taxon>
        <taxon>Escovopsis</taxon>
    </lineage>
</organism>
<evidence type="ECO:0000256" key="5">
    <source>
        <dbReference type="ARBA" id="ARBA00022840"/>
    </source>
</evidence>
<dbReference type="AlphaFoldDB" id="A0A0M8MR10"/>
<dbReference type="GO" id="GO:0006542">
    <property type="term" value="P:glutamine biosynthetic process"/>
    <property type="evidence" value="ECO:0007669"/>
    <property type="project" value="InterPro"/>
</dbReference>
<evidence type="ECO:0000313" key="9">
    <source>
        <dbReference type="EMBL" id="KOS16608.1"/>
    </source>
</evidence>
<dbReference type="PROSITE" id="PS51987">
    <property type="entry name" value="GS_CATALYTIC"/>
    <property type="match status" value="1"/>
</dbReference>
<reference evidence="9 10" key="1">
    <citation type="submission" date="2015-07" db="EMBL/GenBank/DDBJ databases">
        <title>The genome of the fungus Escovopsis weberi, a specialized disease agent of ant agriculture.</title>
        <authorList>
            <person name="de Man T.J."/>
            <person name="Stajich J.E."/>
            <person name="Kubicek C.P."/>
            <person name="Chenthamara K."/>
            <person name="Atanasova L."/>
            <person name="Druzhinina I.S."/>
            <person name="Birnbaum S."/>
            <person name="Barribeau S.M."/>
            <person name="Teiling C."/>
            <person name="Suen G."/>
            <person name="Currie C."/>
            <person name="Gerardo N.M."/>
        </authorList>
    </citation>
    <scope>NUCLEOTIDE SEQUENCE [LARGE SCALE GENOMIC DNA]</scope>
</reference>
<keyword evidence="4" id="KW-0547">Nucleotide-binding</keyword>
<dbReference type="Gene3D" id="3.10.20.70">
    <property type="entry name" value="Glutamine synthetase, N-terminal domain"/>
    <property type="match status" value="1"/>
</dbReference>
<dbReference type="PANTHER" id="PTHR43785">
    <property type="entry name" value="GAMMA-GLUTAMYLPUTRESCINE SYNTHETASE"/>
    <property type="match status" value="1"/>
</dbReference>
<dbReference type="SMART" id="SM01230">
    <property type="entry name" value="Gln-synt_C"/>
    <property type="match status" value="1"/>
</dbReference>
<dbReference type="Gene3D" id="3.30.590.10">
    <property type="entry name" value="Glutamine synthetase/guanido kinase, catalytic domain"/>
    <property type="match status" value="1"/>
</dbReference>
<sequence length="471" mass="52310">MTPESLEGLLADDQKVKLAGIDVDGILRGKIVSKKKFLSVATAGFGFCSVVFGWDMHDAPYTRQLNISNAANGFRDLLAIPDLDSFRRIPWEANIPFFLVRFFDPDTREPVSACPRSLLRSQTERLRSHGYSAMAGAEYEFFTFKTPNGSQPTRFLQQSSTEQLPHLTEGMFGYSLIDPLHNQAWYDDIFSACLDLECPLEGWHTECGPGVFEAALEYNEIAEMADRASMFKLVTKAVGIKHGITPCFMAKPKHGLPGNSGHIHVSLVDSSGKNLFARDTVDANAPWKDVEGLSDLGRHFLAGVLAGLPDIMPLLAPTINSYKRLVENFWAPVTVSWGLEHRGASIRLIAPPLAKPSATRLEIRVPGADSNPHFVLAAILGCGWRGVEKKLEIPIPPLPRGEEVGSKVDKGERLAKNLRDATARFMAKESIAREVFGDEFVEHFGGTREHELRLFEEAVTDWETKRYIEMV</sequence>